<dbReference type="InterPro" id="IPR036179">
    <property type="entry name" value="Ig-like_dom_sf"/>
</dbReference>
<protein>
    <submittedName>
        <fullName evidence="7">Ig-like domain-containing protein</fullName>
    </submittedName>
</protein>
<dbReference type="SMART" id="SM00409">
    <property type="entry name" value="IG"/>
    <property type="match status" value="3"/>
</dbReference>
<feature type="domain" description="Ig-like" evidence="5">
    <location>
        <begin position="748"/>
        <end position="850"/>
    </location>
</feature>
<dbReference type="PROSITE" id="PS50835">
    <property type="entry name" value="IG_LIKE"/>
    <property type="match status" value="4"/>
</dbReference>
<dbReference type="Proteomes" id="UP000887563">
    <property type="component" value="Unplaced"/>
</dbReference>
<evidence type="ECO:0000259" key="5">
    <source>
        <dbReference type="PROSITE" id="PS50835"/>
    </source>
</evidence>
<keyword evidence="6" id="KW-1185">Reference proteome</keyword>
<evidence type="ECO:0000256" key="4">
    <source>
        <dbReference type="SAM" id="MobiDB-lite"/>
    </source>
</evidence>
<evidence type="ECO:0000313" key="7">
    <source>
        <dbReference type="WBParaSite" id="Minc3s01404g23536"/>
    </source>
</evidence>
<proteinExistence type="predicted"/>
<evidence type="ECO:0000256" key="2">
    <source>
        <dbReference type="ARBA" id="ARBA00023157"/>
    </source>
</evidence>
<dbReference type="WBParaSite" id="Minc3s01404g23536">
    <property type="protein sequence ID" value="Minc3s01404g23536"/>
    <property type="gene ID" value="Minc3s01404g23536"/>
</dbReference>
<evidence type="ECO:0000256" key="3">
    <source>
        <dbReference type="ARBA" id="ARBA00023319"/>
    </source>
</evidence>
<dbReference type="Gene3D" id="2.60.40.10">
    <property type="entry name" value="Immunoglobulins"/>
    <property type="match status" value="5"/>
</dbReference>
<feature type="compositionally biased region" description="Low complexity" evidence="4">
    <location>
        <begin position="329"/>
        <end position="343"/>
    </location>
</feature>
<feature type="compositionally biased region" description="Low complexity" evidence="4">
    <location>
        <begin position="396"/>
        <end position="406"/>
    </location>
</feature>
<feature type="region of interest" description="Disordered" evidence="4">
    <location>
        <begin position="87"/>
        <end position="124"/>
    </location>
</feature>
<feature type="region of interest" description="Disordered" evidence="4">
    <location>
        <begin position="296"/>
        <end position="415"/>
    </location>
</feature>
<dbReference type="Pfam" id="PF07679">
    <property type="entry name" value="I-set"/>
    <property type="match status" value="4"/>
</dbReference>
<dbReference type="CDD" id="cd00096">
    <property type="entry name" value="Ig"/>
    <property type="match status" value="1"/>
</dbReference>
<feature type="compositionally biased region" description="Basic and acidic residues" evidence="4">
    <location>
        <begin position="302"/>
        <end position="311"/>
    </location>
</feature>
<dbReference type="PANTHER" id="PTHR13817">
    <property type="entry name" value="TITIN"/>
    <property type="match status" value="1"/>
</dbReference>
<dbReference type="SMART" id="SM00408">
    <property type="entry name" value="IGc2"/>
    <property type="match status" value="3"/>
</dbReference>
<feature type="domain" description="Ig-like" evidence="5">
    <location>
        <begin position="645"/>
        <end position="735"/>
    </location>
</feature>
<feature type="compositionally biased region" description="Basic and acidic residues" evidence="4">
    <location>
        <begin position="382"/>
        <end position="395"/>
    </location>
</feature>
<dbReference type="PANTHER" id="PTHR13817:SF73">
    <property type="entry name" value="FIBRONECTIN TYPE-III DOMAIN-CONTAINING PROTEIN"/>
    <property type="match status" value="1"/>
</dbReference>
<keyword evidence="3" id="KW-0393">Immunoglobulin domain</keyword>
<dbReference type="FunFam" id="2.60.40.10:FF:000032">
    <property type="entry name" value="palladin isoform X1"/>
    <property type="match status" value="2"/>
</dbReference>
<sequence>MVAKLEKSTRDTLMRAKWFKDGKLLNARTLKHKALLDNKGEAKLVINKIEKADEGLYKLELELSNREQSKPSTQAYLSVRGKDELPKAGIETKTTDTGRKPVGKVAPQETQKTPPKFVKKPKPNAESIKGSRICLSGSFSGFPLPKLKWLRNGKEFLADEFILLNINYNEDLELNEFMLEILKFTPPEHEGTYTALIQNEHGSDSVSILVSELSLEDKMKNFGVSEKKLPEDENSCINNSRRDEITESTIIKNGEKDCLVNTKLVKNNSKVELDIINSKNINDDQNISEDNIKINICNNKNNDNKNIDENNNKNINENNNENETKNINETKNNNNYKNISNNKNIDDDKNINEENNNNINDDKNISDNKNNSDNTNNSDNKNINENKNNDDKNYNDDINNTTKNTNAVDSNSKFQTKIMRRKNAKMSTASTISSTTLASINIDEDVQQQQNQLSTETTTTNGINTTDILLQIGADGEQQKFELNDEELDDNTNKEQRQKKTLQIINAAIEQRNSKVCRPRFFARPKPHKQVAEGKSLRLKAAISANPTPQVYWDRNGIRLETGSKYSIFQDGDFFLLEVHSLSIFDSGLYNCTAKNTEGVAFCSANVQVVELATPKSSTESLIKTESPINQRMKRQKSRSEQMAPEIIEALPHEAKAISGDQFIAECRVLGNPIPSICWLHNNTRITPNSDHIVLSFDGELSKLSISKISSLDSGRYIFIAENSSGTIRSEMNLLVNKAIREDDLLSPKFIESKVRLRHQIEIGDNGVSQREIVLLAEIIEGTEPITIKWFTPNRVEITNNHLNAYRIDRVGKDSRLTIFDAFPTDSGDYKCLAENKFGTAKCIFELKITEKNNFNYNIEQKPPTVSAKQSTIYAKQGQRFVDLIFSVFGDETVICWYRIVQDSEQHIIPNTKKYEVSQ</sequence>
<keyword evidence="2" id="KW-1015">Disulfide bond</keyword>
<feature type="compositionally biased region" description="Low complexity" evidence="4">
    <location>
        <begin position="367"/>
        <end position="381"/>
    </location>
</feature>
<dbReference type="SUPFAM" id="SSF48726">
    <property type="entry name" value="Immunoglobulin"/>
    <property type="match status" value="4"/>
</dbReference>
<dbReference type="InterPro" id="IPR013783">
    <property type="entry name" value="Ig-like_fold"/>
</dbReference>
<keyword evidence="1" id="KW-0677">Repeat</keyword>
<feature type="compositionally biased region" description="Low complexity" evidence="4">
    <location>
        <begin position="312"/>
        <end position="321"/>
    </location>
</feature>
<feature type="domain" description="Ig-like" evidence="5">
    <location>
        <begin position="115"/>
        <end position="211"/>
    </location>
</feature>
<accession>A0A914MA36</accession>
<evidence type="ECO:0000256" key="1">
    <source>
        <dbReference type="ARBA" id="ARBA00022737"/>
    </source>
</evidence>
<evidence type="ECO:0000313" key="6">
    <source>
        <dbReference type="Proteomes" id="UP000887563"/>
    </source>
</evidence>
<dbReference type="AlphaFoldDB" id="A0A914MA36"/>
<reference evidence="7" key="1">
    <citation type="submission" date="2022-11" db="UniProtKB">
        <authorList>
            <consortium name="WormBaseParasite"/>
        </authorList>
    </citation>
    <scope>IDENTIFICATION</scope>
</reference>
<dbReference type="InterPro" id="IPR007110">
    <property type="entry name" value="Ig-like_dom"/>
</dbReference>
<feature type="domain" description="Ig-like" evidence="5">
    <location>
        <begin position="519"/>
        <end position="608"/>
    </location>
</feature>
<dbReference type="InterPro" id="IPR003599">
    <property type="entry name" value="Ig_sub"/>
</dbReference>
<organism evidence="6 7">
    <name type="scientific">Meloidogyne incognita</name>
    <name type="common">Southern root-knot nematode worm</name>
    <name type="synonym">Oxyuris incognita</name>
    <dbReference type="NCBI Taxonomy" id="6306"/>
    <lineage>
        <taxon>Eukaryota</taxon>
        <taxon>Metazoa</taxon>
        <taxon>Ecdysozoa</taxon>
        <taxon>Nematoda</taxon>
        <taxon>Chromadorea</taxon>
        <taxon>Rhabditida</taxon>
        <taxon>Tylenchina</taxon>
        <taxon>Tylenchomorpha</taxon>
        <taxon>Tylenchoidea</taxon>
        <taxon>Meloidogynidae</taxon>
        <taxon>Meloidogyninae</taxon>
        <taxon>Meloidogyne</taxon>
        <taxon>Meloidogyne incognita group</taxon>
    </lineage>
</organism>
<name>A0A914MA36_MELIC</name>
<dbReference type="InterPro" id="IPR013098">
    <property type="entry name" value="Ig_I-set"/>
</dbReference>
<dbReference type="InterPro" id="IPR050964">
    <property type="entry name" value="Striated_Muscle_Regulatory"/>
</dbReference>
<dbReference type="InterPro" id="IPR003598">
    <property type="entry name" value="Ig_sub2"/>
</dbReference>